<evidence type="ECO:0000256" key="2">
    <source>
        <dbReference type="SAM" id="MobiDB-lite"/>
    </source>
</evidence>
<organism evidence="3 4">
    <name type="scientific">Haematococcus lacustris</name>
    <name type="common">Green alga</name>
    <name type="synonym">Haematococcus pluvialis</name>
    <dbReference type="NCBI Taxonomy" id="44745"/>
    <lineage>
        <taxon>Eukaryota</taxon>
        <taxon>Viridiplantae</taxon>
        <taxon>Chlorophyta</taxon>
        <taxon>core chlorophytes</taxon>
        <taxon>Chlorophyceae</taxon>
        <taxon>CS clade</taxon>
        <taxon>Chlamydomonadales</taxon>
        <taxon>Haematococcaceae</taxon>
        <taxon>Haematococcus</taxon>
    </lineage>
</organism>
<gene>
    <name evidence="3" type="ORF">HaLaN_18051</name>
</gene>
<feature type="compositionally biased region" description="Polar residues" evidence="2">
    <location>
        <begin position="296"/>
        <end position="305"/>
    </location>
</feature>
<keyword evidence="4" id="KW-1185">Reference proteome</keyword>
<name>A0A699ZDS5_HAELA</name>
<feature type="coiled-coil region" evidence="1">
    <location>
        <begin position="69"/>
        <end position="96"/>
    </location>
</feature>
<comment type="caution">
    <text evidence="3">The sequence shown here is derived from an EMBL/GenBank/DDBJ whole genome shotgun (WGS) entry which is preliminary data.</text>
</comment>
<evidence type="ECO:0000256" key="1">
    <source>
        <dbReference type="SAM" id="Coils"/>
    </source>
</evidence>
<dbReference type="AlphaFoldDB" id="A0A699ZDS5"/>
<proteinExistence type="predicted"/>
<sequence>MRPRNRHCCSGCPCPVQAAEAARQRLAQEHETEMAAQQAAKMAQQELVHSLQQQLQASSDASAVTQQAMWELQDREKALQQQLASLREAVQAVSSERALQQSLKELQPLQHQLLPILPTVAASLNRACQAADASDPAQLELEGERSQVLDLHDQVSLELSQRLQRLAEVERTAAAMRAALAVDAGRVLGQLQHMLGLIQQLDGGEALAAQISELQLSARGALLQQEAQAVSGSDWCDGPGSSEPSSPGAAKPAGQAATSSAAQPPSSFPQLQQALGSPDSQLDPHTPRHAVLASTPAGSALSTPDMQHIAPDRPGTQGEA</sequence>
<dbReference type="EMBL" id="BLLF01001711">
    <property type="protein sequence ID" value="GFH20857.1"/>
    <property type="molecule type" value="Genomic_DNA"/>
</dbReference>
<reference evidence="3 4" key="1">
    <citation type="submission" date="2020-02" db="EMBL/GenBank/DDBJ databases">
        <title>Draft genome sequence of Haematococcus lacustris strain NIES-144.</title>
        <authorList>
            <person name="Morimoto D."/>
            <person name="Nakagawa S."/>
            <person name="Yoshida T."/>
            <person name="Sawayama S."/>
        </authorList>
    </citation>
    <scope>NUCLEOTIDE SEQUENCE [LARGE SCALE GENOMIC DNA]</scope>
    <source>
        <strain evidence="3 4">NIES-144</strain>
    </source>
</reference>
<protein>
    <submittedName>
        <fullName evidence="3">Uncharacterized protein</fullName>
    </submittedName>
</protein>
<feature type="compositionally biased region" description="Low complexity" evidence="2">
    <location>
        <begin position="238"/>
        <end position="274"/>
    </location>
</feature>
<evidence type="ECO:0000313" key="4">
    <source>
        <dbReference type="Proteomes" id="UP000485058"/>
    </source>
</evidence>
<evidence type="ECO:0000313" key="3">
    <source>
        <dbReference type="EMBL" id="GFH20857.1"/>
    </source>
</evidence>
<feature type="non-terminal residue" evidence="3">
    <location>
        <position position="1"/>
    </location>
</feature>
<feature type="region of interest" description="Disordered" evidence="2">
    <location>
        <begin position="230"/>
        <end position="320"/>
    </location>
</feature>
<feature type="non-terminal residue" evidence="3">
    <location>
        <position position="320"/>
    </location>
</feature>
<accession>A0A699ZDS5</accession>
<keyword evidence="1" id="KW-0175">Coiled coil</keyword>
<dbReference type="Proteomes" id="UP000485058">
    <property type="component" value="Unassembled WGS sequence"/>
</dbReference>